<keyword evidence="1" id="KW-0645">Protease</keyword>
<dbReference type="PROSITE" id="PS01302">
    <property type="entry name" value="UPF0758"/>
    <property type="match status" value="1"/>
</dbReference>
<evidence type="ECO:0000256" key="5">
    <source>
        <dbReference type="ARBA" id="ARBA00023049"/>
    </source>
</evidence>
<dbReference type="AlphaFoldDB" id="U2XTT0"/>
<dbReference type="STRING" id="1397666.RS24_01089"/>
<dbReference type="InterPro" id="IPR001405">
    <property type="entry name" value="UPF0758"/>
</dbReference>
<dbReference type="eggNOG" id="COG2003">
    <property type="taxonomic scope" value="Bacteria"/>
</dbReference>
<evidence type="ECO:0000256" key="2">
    <source>
        <dbReference type="ARBA" id="ARBA00022723"/>
    </source>
</evidence>
<evidence type="ECO:0000259" key="6">
    <source>
        <dbReference type="PROSITE" id="PS50249"/>
    </source>
</evidence>
<keyword evidence="7" id="KW-0969">Cilium</keyword>
<dbReference type="SUPFAM" id="SSF102712">
    <property type="entry name" value="JAB1/MPN domain"/>
    <property type="match status" value="1"/>
</dbReference>
<dbReference type="GO" id="GO:0008237">
    <property type="term" value="F:metallopeptidase activity"/>
    <property type="evidence" value="ECO:0007669"/>
    <property type="project" value="UniProtKB-KW"/>
</dbReference>
<dbReference type="Proteomes" id="UP000016762">
    <property type="component" value="Unassembled WGS sequence"/>
</dbReference>
<dbReference type="PROSITE" id="PS50249">
    <property type="entry name" value="MPN"/>
    <property type="match status" value="1"/>
</dbReference>
<sequence length="108" mass="12096">MAEKQIEEFRALFLDRQNQLIADEILSTGTVDYTPIYPREVMKRALTLSASAMIIVHNHPSGDPTPSKADIQMTKQLDEISKSLGIVLHDHLIIARGSEYSFKSEGLL</sequence>
<keyword evidence="7" id="KW-0282">Flagellum</keyword>
<dbReference type="PANTHER" id="PTHR30471:SF3">
    <property type="entry name" value="UPF0758 PROTEIN YEES-RELATED"/>
    <property type="match status" value="1"/>
</dbReference>
<feature type="domain" description="MPN" evidence="6">
    <location>
        <begin position="1"/>
        <end position="108"/>
    </location>
</feature>
<evidence type="ECO:0000256" key="4">
    <source>
        <dbReference type="ARBA" id="ARBA00022833"/>
    </source>
</evidence>
<dbReference type="PATRIC" id="fig|1397666.3.peg.974"/>
<comment type="caution">
    <text evidence="7">The sequence shown here is derived from an EMBL/GenBank/DDBJ whole genome shotgun (WGS) entry which is preliminary data.</text>
</comment>
<keyword evidence="3" id="KW-0378">Hydrolase</keyword>
<keyword evidence="7" id="KW-0966">Cell projection</keyword>
<dbReference type="InterPro" id="IPR025657">
    <property type="entry name" value="RadC_JAB"/>
</dbReference>
<evidence type="ECO:0000256" key="3">
    <source>
        <dbReference type="ARBA" id="ARBA00022801"/>
    </source>
</evidence>
<dbReference type="PANTHER" id="PTHR30471">
    <property type="entry name" value="DNA REPAIR PROTEIN RADC"/>
    <property type="match status" value="1"/>
</dbReference>
<reference evidence="7 8" key="1">
    <citation type="journal article" date="2014" name="FEMS Microbiol. Ecol.">
        <title>Genomic differentiation among two strains of the PS1 clade isolated from geographically separated marine habitats.</title>
        <authorList>
            <person name="Jimenez-Infante F."/>
            <person name="Ngugi D.K."/>
            <person name="Alam I."/>
            <person name="Rashid M."/>
            <person name="Baalawi W."/>
            <person name="Kamau A.A."/>
            <person name="Bajic V.B."/>
            <person name="Stingl U."/>
        </authorList>
    </citation>
    <scope>NUCLEOTIDE SEQUENCE [LARGE SCALE GENOMIC DNA]</scope>
    <source>
        <strain evidence="7 8">RS24</strain>
    </source>
</reference>
<dbReference type="EMBL" id="AWXE01000004">
    <property type="protein sequence ID" value="ERL46096.1"/>
    <property type="molecule type" value="Genomic_DNA"/>
</dbReference>
<dbReference type="CDD" id="cd08071">
    <property type="entry name" value="MPN_DUF2466"/>
    <property type="match status" value="1"/>
</dbReference>
<keyword evidence="2" id="KW-0479">Metal-binding</keyword>
<dbReference type="GO" id="GO:0046872">
    <property type="term" value="F:metal ion binding"/>
    <property type="evidence" value="ECO:0007669"/>
    <property type="project" value="UniProtKB-KW"/>
</dbReference>
<evidence type="ECO:0000313" key="7">
    <source>
        <dbReference type="EMBL" id="ERL46096.1"/>
    </source>
</evidence>
<proteinExistence type="predicted"/>
<accession>U2XTT0</accession>
<dbReference type="NCBIfam" id="TIGR00608">
    <property type="entry name" value="radc"/>
    <property type="match status" value="1"/>
</dbReference>
<dbReference type="Gene3D" id="3.40.140.10">
    <property type="entry name" value="Cytidine Deaminase, domain 2"/>
    <property type="match status" value="1"/>
</dbReference>
<evidence type="ECO:0000313" key="8">
    <source>
        <dbReference type="Proteomes" id="UP000016762"/>
    </source>
</evidence>
<keyword evidence="4" id="KW-0862">Zinc</keyword>
<keyword evidence="8" id="KW-1185">Reference proteome</keyword>
<name>U2XTT0_9PROT</name>
<organism evidence="7 8">
    <name type="scientific">Candidatus Micropelagius thuwalensis</name>
    <dbReference type="NCBI Taxonomy" id="1397666"/>
    <lineage>
        <taxon>Bacteria</taxon>
        <taxon>Pseudomonadati</taxon>
        <taxon>Pseudomonadota</taxon>
        <taxon>Alphaproteobacteria</taxon>
        <taxon>PS1 clade</taxon>
        <taxon>Candidatus Micropelagius</taxon>
    </lineage>
</organism>
<dbReference type="GO" id="GO:0006508">
    <property type="term" value="P:proteolysis"/>
    <property type="evidence" value="ECO:0007669"/>
    <property type="project" value="UniProtKB-KW"/>
</dbReference>
<keyword evidence="5" id="KW-0482">Metalloprotease</keyword>
<evidence type="ECO:0000256" key="1">
    <source>
        <dbReference type="ARBA" id="ARBA00022670"/>
    </source>
</evidence>
<protein>
    <submittedName>
        <fullName evidence="7">Flagellar motor protein MotA</fullName>
    </submittedName>
</protein>
<dbReference type="InterPro" id="IPR037518">
    <property type="entry name" value="MPN"/>
</dbReference>
<gene>
    <name evidence="7" type="primary">motA</name>
    <name evidence="7" type="ORF">RS24_01089</name>
</gene>
<dbReference type="InterPro" id="IPR020891">
    <property type="entry name" value="UPF0758_CS"/>
</dbReference>
<dbReference type="Pfam" id="PF04002">
    <property type="entry name" value="RadC"/>
    <property type="match status" value="1"/>
</dbReference>